<keyword evidence="6" id="KW-1185">Reference proteome</keyword>
<sequence length="289" mass="33488">MQESNDSLVPLPVVWQKPGREIYVTGDFNDFSLLPLNGETEKFAIIWVKPGKVLYRFRVDGIYMIDPNKPIKLLDGAEFNLIEVSKLPHAISDIQTLSLRELKDLDMNLCQGSKRDQPNAEIKNRFASSLFPPKGSPLPSKNKFGNKSLNKIIKIQAFIRGKLQHMKFKKILEKTKIIKNFKDSSTNTEQNIVIDLEKEKLKLQIEKLKKENEMLLKVAQKWKYKYESVKERQEKPIDNIKVRSPKKNLTMPSIPWVKSTTPDSKSQNPINIREFPKTQSISSKRIIKW</sequence>
<evidence type="ECO:0000256" key="1">
    <source>
        <dbReference type="ARBA" id="ARBA00010926"/>
    </source>
</evidence>
<dbReference type="Proteomes" id="UP001162131">
    <property type="component" value="Unassembled WGS sequence"/>
</dbReference>
<dbReference type="PANTHER" id="PTHR10343">
    <property type="entry name" value="5'-AMP-ACTIVATED PROTEIN KINASE , BETA SUBUNIT"/>
    <property type="match status" value="1"/>
</dbReference>
<gene>
    <name evidence="5" type="ORF">BSTOLATCC_MIC22323</name>
</gene>
<evidence type="ECO:0000256" key="3">
    <source>
        <dbReference type="SAM" id="MobiDB-lite"/>
    </source>
</evidence>
<dbReference type="SUPFAM" id="SSF81296">
    <property type="entry name" value="E set domains"/>
    <property type="match status" value="1"/>
</dbReference>
<evidence type="ECO:0000313" key="5">
    <source>
        <dbReference type="EMBL" id="CAG9318966.1"/>
    </source>
</evidence>
<dbReference type="GO" id="GO:0005737">
    <property type="term" value="C:cytoplasm"/>
    <property type="evidence" value="ECO:0007669"/>
    <property type="project" value="TreeGrafter"/>
</dbReference>
<proteinExistence type="inferred from homology"/>
<feature type="compositionally biased region" description="Polar residues" evidence="3">
    <location>
        <begin position="258"/>
        <end position="270"/>
    </location>
</feature>
<dbReference type="AlphaFoldDB" id="A0AAU9ITL7"/>
<dbReference type="InterPro" id="IPR050827">
    <property type="entry name" value="CRP1_MDG1_kinase"/>
</dbReference>
<dbReference type="Pfam" id="PF16561">
    <property type="entry name" value="AMPK1_CBM"/>
    <property type="match status" value="1"/>
</dbReference>
<dbReference type="InterPro" id="IPR013783">
    <property type="entry name" value="Ig-like_fold"/>
</dbReference>
<feature type="domain" description="AMP-activated protein kinase glycogen-binding" evidence="4">
    <location>
        <begin position="9"/>
        <end position="86"/>
    </location>
</feature>
<dbReference type="GO" id="GO:0005634">
    <property type="term" value="C:nucleus"/>
    <property type="evidence" value="ECO:0007669"/>
    <property type="project" value="TreeGrafter"/>
</dbReference>
<dbReference type="CDD" id="cd02859">
    <property type="entry name" value="E_set_AMPKbeta_like_N"/>
    <property type="match status" value="1"/>
</dbReference>
<dbReference type="GO" id="GO:0007165">
    <property type="term" value="P:signal transduction"/>
    <property type="evidence" value="ECO:0007669"/>
    <property type="project" value="TreeGrafter"/>
</dbReference>
<dbReference type="GO" id="GO:0019901">
    <property type="term" value="F:protein kinase binding"/>
    <property type="evidence" value="ECO:0007669"/>
    <property type="project" value="TreeGrafter"/>
</dbReference>
<dbReference type="Gene3D" id="2.60.40.10">
    <property type="entry name" value="Immunoglobulins"/>
    <property type="match status" value="1"/>
</dbReference>
<reference evidence="5" key="1">
    <citation type="submission" date="2021-09" db="EMBL/GenBank/DDBJ databases">
        <authorList>
            <consortium name="AG Swart"/>
            <person name="Singh M."/>
            <person name="Singh A."/>
            <person name="Seah K."/>
            <person name="Emmerich C."/>
        </authorList>
    </citation>
    <scope>NUCLEOTIDE SEQUENCE</scope>
    <source>
        <strain evidence="5">ATCC30299</strain>
    </source>
</reference>
<feature type="region of interest" description="Disordered" evidence="3">
    <location>
        <begin position="251"/>
        <end position="270"/>
    </location>
</feature>
<feature type="coiled-coil region" evidence="2">
    <location>
        <begin position="191"/>
        <end position="225"/>
    </location>
</feature>
<name>A0AAU9ITL7_9CILI</name>
<comment type="caution">
    <text evidence="5">The sequence shown here is derived from an EMBL/GenBank/DDBJ whole genome shotgun (WGS) entry which is preliminary data.</text>
</comment>
<evidence type="ECO:0000256" key="2">
    <source>
        <dbReference type="SAM" id="Coils"/>
    </source>
</evidence>
<organism evidence="5 6">
    <name type="scientific">Blepharisma stoltei</name>
    <dbReference type="NCBI Taxonomy" id="1481888"/>
    <lineage>
        <taxon>Eukaryota</taxon>
        <taxon>Sar</taxon>
        <taxon>Alveolata</taxon>
        <taxon>Ciliophora</taxon>
        <taxon>Postciliodesmatophora</taxon>
        <taxon>Heterotrichea</taxon>
        <taxon>Heterotrichida</taxon>
        <taxon>Blepharismidae</taxon>
        <taxon>Blepharisma</taxon>
    </lineage>
</organism>
<evidence type="ECO:0000313" key="6">
    <source>
        <dbReference type="Proteomes" id="UP001162131"/>
    </source>
</evidence>
<dbReference type="GO" id="GO:0031588">
    <property type="term" value="C:nucleotide-activated protein kinase complex"/>
    <property type="evidence" value="ECO:0007669"/>
    <property type="project" value="TreeGrafter"/>
</dbReference>
<dbReference type="InterPro" id="IPR014756">
    <property type="entry name" value="Ig_E-set"/>
</dbReference>
<comment type="similarity">
    <text evidence="1">Belongs to the 5'-AMP-activated protein kinase beta subunit family.</text>
</comment>
<dbReference type="EMBL" id="CAJZBQ010000021">
    <property type="protein sequence ID" value="CAG9318966.1"/>
    <property type="molecule type" value="Genomic_DNA"/>
</dbReference>
<dbReference type="PANTHER" id="PTHR10343:SF84">
    <property type="entry name" value="5'-AMP-ACTIVATED PROTEIN KINASE SUBUNIT BETA-1"/>
    <property type="match status" value="1"/>
</dbReference>
<dbReference type="PROSITE" id="PS50096">
    <property type="entry name" value="IQ"/>
    <property type="match status" value="1"/>
</dbReference>
<accession>A0AAU9ITL7</accession>
<evidence type="ECO:0000259" key="4">
    <source>
        <dbReference type="Pfam" id="PF16561"/>
    </source>
</evidence>
<dbReference type="InterPro" id="IPR032640">
    <property type="entry name" value="AMPK1_CBM"/>
</dbReference>
<keyword evidence="2" id="KW-0175">Coiled coil</keyword>
<protein>
    <recommendedName>
        <fullName evidence="4">AMP-activated protein kinase glycogen-binding domain-containing protein</fullName>
    </recommendedName>
</protein>